<dbReference type="OrthoDB" id="2224262at2759"/>
<feature type="transmembrane region" description="Helical" evidence="1">
    <location>
        <begin position="495"/>
        <end position="512"/>
    </location>
</feature>
<organism evidence="2 3">
    <name type="scientific">Lachancea mirantina</name>
    <dbReference type="NCBI Taxonomy" id="1230905"/>
    <lineage>
        <taxon>Eukaryota</taxon>
        <taxon>Fungi</taxon>
        <taxon>Dikarya</taxon>
        <taxon>Ascomycota</taxon>
        <taxon>Saccharomycotina</taxon>
        <taxon>Saccharomycetes</taxon>
        <taxon>Saccharomycetales</taxon>
        <taxon>Saccharomycetaceae</taxon>
        <taxon>Lachancea</taxon>
    </lineage>
</organism>
<dbReference type="Proteomes" id="UP000191024">
    <property type="component" value="Chromosome D"/>
</dbReference>
<proteinExistence type="predicted"/>
<keyword evidence="3" id="KW-1185">Reference proteome</keyword>
<dbReference type="AlphaFoldDB" id="A0A1G4J817"/>
<keyword evidence="1" id="KW-1133">Transmembrane helix</keyword>
<feature type="transmembrane region" description="Helical" evidence="1">
    <location>
        <begin position="104"/>
        <end position="123"/>
    </location>
</feature>
<reference evidence="2 3" key="1">
    <citation type="submission" date="2016-03" db="EMBL/GenBank/DDBJ databases">
        <authorList>
            <person name="Devillers H."/>
        </authorList>
    </citation>
    <scope>NUCLEOTIDE SEQUENCE [LARGE SCALE GENOMIC DNA]</scope>
    <source>
        <strain evidence="2">CBS 11717</strain>
    </source>
</reference>
<accession>A0A1G4J817</accession>
<evidence type="ECO:0000313" key="3">
    <source>
        <dbReference type="Proteomes" id="UP000191024"/>
    </source>
</evidence>
<feature type="transmembrane region" description="Helical" evidence="1">
    <location>
        <begin position="223"/>
        <end position="244"/>
    </location>
</feature>
<dbReference type="InterPro" id="IPR007251">
    <property type="entry name" value="Iron_permease_Fet4"/>
</dbReference>
<protein>
    <submittedName>
        <fullName evidence="2">LAMI_0D00364g1_1</fullName>
    </submittedName>
</protein>
<feature type="transmembrane region" description="Helical" evidence="1">
    <location>
        <begin position="342"/>
        <end position="364"/>
    </location>
</feature>
<dbReference type="EMBL" id="LT598463">
    <property type="protein sequence ID" value="SCU86088.1"/>
    <property type="molecule type" value="Genomic_DNA"/>
</dbReference>
<feature type="transmembrane region" description="Helical" evidence="1">
    <location>
        <begin position="461"/>
        <end position="483"/>
    </location>
</feature>
<sequence>MTGRSLRVRIREYFGNPGCRPDVNHKAPICAGGIFLHHGDADSKSEQKEEVNTVSSDSDQSSFDNVELGLSNGKVWTKLNYTGLKKDSFDKGLDRLVDFAGSQLVFFFMWIILIVWIIVGIIYKAPDNWQIVMQDGQSIQSYFWDTLLMRQQLNSSHEHVWICANIRSRLKTIKRFCTTEDRKGNKSTACQVKRSDISAALPVESWYDRVCSKAGEIIGSLPVMIVFWLGIFTWVGCGAVPTATGNKPPYSASNPKMAKFSDEWQLYVNTSTAVIILVCCVFLQNTRARHDRFIAKFILEISRMDQAIERHLRTYFCDFETDNPNVCIPTHKRNNLTKCIDWYADVIGTGIGVCIAVGVIAVWIAIGKPMSWNGNWWLIIGTYTGLVGFLDGFVLRQVYFKIVVHEESNYATVAEEDYGLFQILGIELPDDCIANIDSFAPLKSITYRISCKINSICSSEWSVLVSVVMIISLIVIASCLHWSETGQLICNTPTMIIEAFFLIVLLQAHNWADKKRRLQVSALYARRVALLSYVEESYSLSR</sequence>
<name>A0A1G4J817_9SACH</name>
<evidence type="ECO:0000256" key="1">
    <source>
        <dbReference type="SAM" id="Phobius"/>
    </source>
</evidence>
<feature type="transmembrane region" description="Helical" evidence="1">
    <location>
        <begin position="264"/>
        <end position="283"/>
    </location>
</feature>
<dbReference type="Pfam" id="PF04120">
    <property type="entry name" value="Iron_permease"/>
    <property type="match status" value="2"/>
</dbReference>
<evidence type="ECO:0000313" key="2">
    <source>
        <dbReference type="EMBL" id="SCU86088.1"/>
    </source>
</evidence>
<keyword evidence="1" id="KW-0812">Transmembrane</keyword>
<keyword evidence="1" id="KW-0472">Membrane</keyword>
<feature type="transmembrane region" description="Helical" evidence="1">
    <location>
        <begin position="376"/>
        <end position="395"/>
    </location>
</feature>
<dbReference type="GO" id="GO:0055085">
    <property type="term" value="P:transmembrane transport"/>
    <property type="evidence" value="ECO:0007669"/>
    <property type="project" value="InterPro"/>
</dbReference>
<gene>
    <name evidence="2" type="ORF">LAMI_0D00364G</name>
</gene>